<keyword evidence="5 7" id="KW-0418">Kinase</keyword>
<keyword evidence="6 7" id="KW-0067">ATP-binding</keyword>
<dbReference type="SUPFAM" id="SSF52540">
    <property type="entry name" value="P-loop containing nucleoside triphosphate hydrolases"/>
    <property type="match status" value="1"/>
</dbReference>
<evidence type="ECO:0000313" key="9">
    <source>
        <dbReference type="EMBL" id="GIM48088.1"/>
    </source>
</evidence>
<dbReference type="GO" id="GO:0005524">
    <property type="term" value="F:ATP binding"/>
    <property type="evidence" value="ECO:0007669"/>
    <property type="project" value="UniProtKB-UniRule"/>
</dbReference>
<keyword evidence="10" id="KW-1185">Reference proteome</keyword>
<evidence type="ECO:0000256" key="4">
    <source>
        <dbReference type="ARBA" id="ARBA00022741"/>
    </source>
</evidence>
<dbReference type="EMBL" id="BOQE01000001">
    <property type="protein sequence ID" value="GIM48088.1"/>
    <property type="molecule type" value="Genomic_DNA"/>
</dbReference>
<dbReference type="InterPro" id="IPR018094">
    <property type="entry name" value="Thymidylate_kinase"/>
</dbReference>
<dbReference type="GO" id="GO:0005737">
    <property type="term" value="C:cytoplasm"/>
    <property type="evidence" value="ECO:0007669"/>
    <property type="project" value="TreeGrafter"/>
</dbReference>
<keyword evidence="3 7" id="KW-0545">Nucleotide biosynthesis</keyword>
<dbReference type="InterPro" id="IPR039430">
    <property type="entry name" value="Thymidylate_kin-like_dom"/>
</dbReference>
<dbReference type="PANTHER" id="PTHR10344:SF1">
    <property type="entry name" value="THYMIDYLATE KINASE"/>
    <property type="match status" value="1"/>
</dbReference>
<comment type="caution">
    <text evidence="7">Lacks conserved residue(s) required for the propagation of feature annotation.</text>
</comment>
<dbReference type="GO" id="GO:0006233">
    <property type="term" value="P:dTDP biosynthetic process"/>
    <property type="evidence" value="ECO:0007669"/>
    <property type="project" value="InterPro"/>
</dbReference>
<dbReference type="PANTHER" id="PTHR10344">
    <property type="entry name" value="THYMIDYLATE KINASE"/>
    <property type="match status" value="1"/>
</dbReference>
<dbReference type="RefSeq" id="WP_282200998.1">
    <property type="nucleotide sequence ID" value="NZ_BOQE01000001.1"/>
</dbReference>
<organism evidence="9 10">
    <name type="scientific">Collibacillus ludicampi</name>
    <dbReference type="NCBI Taxonomy" id="2771369"/>
    <lineage>
        <taxon>Bacteria</taxon>
        <taxon>Bacillati</taxon>
        <taxon>Bacillota</taxon>
        <taxon>Bacilli</taxon>
        <taxon>Bacillales</taxon>
        <taxon>Alicyclobacillaceae</taxon>
        <taxon>Collibacillus</taxon>
    </lineage>
</organism>
<gene>
    <name evidence="7" type="primary">tmk</name>
    <name evidence="9" type="ORF">DNHGIG_36370</name>
</gene>
<dbReference type="Pfam" id="PF02223">
    <property type="entry name" value="Thymidylate_kin"/>
    <property type="match status" value="1"/>
</dbReference>
<evidence type="ECO:0000256" key="6">
    <source>
        <dbReference type="ARBA" id="ARBA00022840"/>
    </source>
</evidence>
<dbReference type="Proteomes" id="UP001057291">
    <property type="component" value="Unassembled WGS sequence"/>
</dbReference>
<accession>A0AAV4LKG5</accession>
<evidence type="ECO:0000256" key="5">
    <source>
        <dbReference type="ARBA" id="ARBA00022777"/>
    </source>
</evidence>
<evidence type="ECO:0000256" key="7">
    <source>
        <dbReference type="HAMAP-Rule" id="MF_00165"/>
    </source>
</evidence>
<dbReference type="GO" id="GO:0004798">
    <property type="term" value="F:dTMP kinase activity"/>
    <property type="evidence" value="ECO:0007669"/>
    <property type="project" value="UniProtKB-UniRule"/>
</dbReference>
<feature type="domain" description="Thymidylate kinase-like" evidence="8">
    <location>
        <begin position="27"/>
        <end position="220"/>
    </location>
</feature>
<reference evidence="9" key="1">
    <citation type="journal article" date="2023" name="Int. J. Syst. Evol. Microbiol.">
        <title>Collibacillus ludicampi gen. nov., sp. nov., a new soil bacterium of the family Alicyclobacillaceae.</title>
        <authorList>
            <person name="Jojima T."/>
            <person name="Ioku Y."/>
            <person name="Fukuta Y."/>
            <person name="Shirasaka N."/>
            <person name="Matsumura Y."/>
            <person name="Mori M."/>
        </authorList>
    </citation>
    <scope>NUCLEOTIDE SEQUENCE</scope>
    <source>
        <strain evidence="9">TP075</strain>
    </source>
</reference>
<proteinExistence type="inferred from homology"/>
<keyword evidence="4 7" id="KW-0547">Nucleotide-binding</keyword>
<dbReference type="EC" id="2.7.4.9" evidence="7"/>
<evidence type="ECO:0000313" key="10">
    <source>
        <dbReference type="Proteomes" id="UP001057291"/>
    </source>
</evidence>
<dbReference type="GO" id="GO:0006235">
    <property type="term" value="P:dTTP biosynthetic process"/>
    <property type="evidence" value="ECO:0007669"/>
    <property type="project" value="UniProtKB-UniRule"/>
</dbReference>
<dbReference type="NCBIfam" id="TIGR00041">
    <property type="entry name" value="DTMP_kinase"/>
    <property type="match status" value="1"/>
</dbReference>
<evidence type="ECO:0000256" key="1">
    <source>
        <dbReference type="ARBA" id="ARBA00009776"/>
    </source>
</evidence>
<dbReference type="GO" id="GO:0006227">
    <property type="term" value="P:dUDP biosynthetic process"/>
    <property type="evidence" value="ECO:0007669"/>
    <property type="project" value="TreeGrafter"/>
</dbReference>
<protein>
    <recommendedName>
        <fullName evidence="7">Thymidylate kinase</fullName>
        <ecNumber evidence="7">2.7.4.9</ecNumber>
    </recommendedName>
    <alternativeName>
        <fullName evidence="7">dTMP kinase</fullName>
    </alternativeName>
</protein>
<dbReference type="CDD" id="cd01672">
    <property type="entry name" value="TMPK"/>
    <property type="match status" value="1"/>
</dbReference>
<dbReference type="AlphaFoldDB" id="A0AAV4LKG5"/>
<comment type="caution">
    <text evidence="9">The sequence shown here is derived from an EMBL/GenBank/DDBJ whole genome shotgun (WGS) entry which is preliminary data.</text>
</comment>
<evidence type="ECO:0000256" key="2">
    <source>
        <dbReference type="ARBA" id="ARBA00022679"/>
    </source>
</evidence>
<evidence type="ECO:0000256" key="3">
    <source>
        <dbReference type="ARBA" id="ARBA00022727"/>
    </source>
</evidence>
<dbReference type="Gene3D" id="3.40.50.300">
    <property type="entry name" value="P-loop containing nucleotide triphosphate hydrolases"/>
    <property type="match status" value="1"/>
</dbReference>
<name>A0AAV4LKG5_9BACL</name>
<comment type="similarity">
    <text evidence="1 7">Belongs to the thymidylate kinase family.</text>
</comment>
<keyword evidence="2 7" id="KW-0808">Transferase</keyword>
<sequence length="231" mass="26723">MKTETQPSKNGISQMMNETLPGKLLVIEGSDYSGHSTQSALLKDWLEVKGYGVFDAGIKRSSLMREAIEEAKEEQILGRTTLGLLYATDFADEFVNGIIPALRAGQIVVADRYIYTLIARQLVRGSDEDWLEKLFSFARKPDLIFYLSVPPEELLHRCLFSFGRLPYWESGMDLAISNDMTDSFLMYQERLLKEYERLSEKYRFIMVDGCRSIEDIHKFIRKHVKRLLKME</sequence>
<dbReference type="HAMAP" id="MF_00165">
    <property type="entry name" value="Thymidylate_kinase"/>
    <property type="match status" value="1"/>
</dbReference>
<dbReference type="InterPro" id="IPR027417">
    <property type="entry name" value="P-loop_NTPase"/>
</dbReference>
<comment type="function">
    <text evidence="7">Phosphorylation of dTMP to form dTDP in both de novo and salvage pathways of dTTP synthesis.</text>
</comment>
<evidence type="ECO:0000259" key="8">
    <source>
        <dbReference type="Pfam" id="PF02223"/>
    </source>
</evidence>
<comment type="catalytic activity">
    <reaction evidence="7">
        <text>dTMP + ATP = dTDP + ADP</text>
        <dbReference type="Rhea" id="RHEA:13517"/>
        <dbReference type="ChEBI" id="CHEBI:30616"/>
        <dbReference type="ChEBI" id="CHEBI:58369"/>
        <dbReference type="ChEBI" id="CHEBI:63528"/>
        <dbReference type="ChEBI" id="CHEBI:456216"/>
        <dbReference type="EC" id="2.7.4.9"/>
    </reaction>
</comment>